<evidence type="ECO:0000313" key="3">
    <source>
        <dbReference type="EMBL" id="MEX8192155.1"/>
    </source>
</evidence>
<comment type="caution">
    <text evidence="3">The sequence shown here is derived from an EMBL/GenBank/DDBJ whole genome shotgun (WGS) entry which is preliminary data.</text>
</comment>
<dbReference type="PANTHER" id="PTHR42879">
    <property type="entry name" value="3-OXOACYL-(ACYL-CARRIER-PROTEIN) REDUCTASE"/>
    <property type="match status" value="1"/>
</dbReference>
<dbReference type="GO" id="GO:0016491">
    <property type="term" value="F:oxidoreductase activity"/>
    <property type="evidence" value="ECO:0007669"/>
    <property type="project" value="UniProtKB-KW"/>
</dbReference>
<protein>
    <submittedName>
        <fullName evidence="3">SDR family NAD(P)-dependent oxidoreductase</fullName>
        <ecNumber evidence="3">1.1.1.-</ecNumber>
    </submittedName>
</protein>
<gene>
    <name evidence="3" type="ORF">AB6724_04785</name>
</gene>
<dbReference type="EMBL" id="JBFYGN010000004">
    <property type="protein sequence ID" value="MEX8192155.1"/>
    <property type="molecule type" value="Genomic_DNA"/>
</dbReference>
<dbReference type="RefSeq" id="WP_369337373.1">
    <property type="nucleotide sequence ID" value="NZ_JBFYGN010000004.1"/>
</dbReference>
<evidence type="ECO:0000256" key="2">
    <source>
        <dbReference type="RuleBase" id="RU000363"/>
    </source>
</evidence>
<keyword evidence="3" id="KW-0560">Oxidoreductase</keyword>
<dbReference type="PROSITE" id="PS00061">
    <property type="entry name" value="ADH_SHORT"/>
    <property type="match status" value="1"/>
</dbReference>
<dbReference type="SUPFAM" id="SSF51735">
    <property type="entry name" value="NAD(P)-binding Rossmann-fold domains"/>
    <property type="match status" value="1"/>
</dbReference>
<comment type="similarity">
    <text evidence="1 2">Belongs to the short-chain dehydrogenases/reductases (SDR) family.</text>
</comment>
<dbReference type="PRINTS" id="PR00081">
    <property type="entry name" value="GDHRDH"/>
</dbReference>
<accession>A0ABV3ZS24</accession>
<dbReference type="Gene3D" id="3.40.50.720">
    <property type="entry name" value="NAD(P)-binding Rossmann-like Domain"/>
    <property type="match status" value="1"/>
</dbReference>
<dbReference type="CDD" id="cd05233">
    <property type="entry name" value="SDR_c"/>
    <property type="match status" value="1"/>
</dbReference>
<dbReference type="Pfam" id="PF00106">
    <property type="entry name" value="adh_short"/>
    <property type="match status" value="1"/>
</dbReference>
<dbReference type="NCBIfam" id="NF009466">
    <property type="entry name" value="PRK12826.1-2"/>
    <property type="match status" value="1"/>
</dbReference>
<dbReference type="InterPro" id="IPR036291">
    <property type="entry name" value="NAD(P)-bd_dom_sf"/>
</dbReference>
<dbReference type="Proteomes" id="UP001561046">
    <property type="component" value="Unassembled WGS sequence"/>
</dbReference>
<evidence type="ECO:0000256" key="1">
    <source>
        <dbReference type="ARBA" id="ARBA00006484"/>
    </source>
</evidence>
<dbReference type="InterPro" id="IPR020904">
    <property type="entry name" value="Sc_DH/Rdtase_CS"/>
</dbReference>
<reference evidence="3 4" key="1">
    <citation type="journal article" date="2013" name="Int. J. Syst. Evol. Microbiol.">
        <title>Comamonas guangdongensis sp. nov., isolated from subterranean forest sediment, and emended description of the genus Comamonas.</title>
        <authorList>
            <person name="Zhang J."/>
            <person name="Wang Y."/>
            <person name="Zhou S."/>
            <person name="Wu C."/>
            <person name="He J."/>
            <person name="Li F."/>
        </authorList>
    </citation>
    <scope>NUCLEOTIDE SEQUENCE [LARGE SCALE GENOMIC DNA]</scope>
    <source>
        <strain evidence="3 4">CCTCC AB2011133</strain>
    </source>
</reference>
<name>A0ABV3ZS24_9BURK</name>
<dbReference type="PRINTS" id="PR00080">
    <property type="entry name" value="SDRFAMILY"/>
</dbReference>
<keyword evidence="4" id="KW-1185">Reference proteome</keyword>
<dbReference type="InterPro" id="IPR050259">
    <property type="entry name" value="SDR"/>
</dbReference>
<dbReference type="PANTHER" id="PTHR42879:SF2">
    <property type="entry name" value="3-OXOACYL-[ACYL-CARRIER-PROTEIN] REDUCTASE FABG"/>
    <property type="match status" value="1"/>
</dbReference>
<proteinExistence type="inferred from homology"/>
<evidence type="ECO:0000313" key="4">
    <source>
        <dbReference type="Proteomes" id="UP001561046"/>
    </source>
</evidence>
<organism evidence="3 4">
    <name type="scientific">Comamonas guangdongensis</name>
    <dbReference type="NCBI Taxonomy" id="510515"/>
    <lineage>
        <taxon>Bacteria</taxon>
        <taxon>Pseudomonadati</taxon>
        <taxon>Pseudomonadota</taxon>
        <taxon>Betaproteobacteria</taxon>
        <taxon>Burkholderiales</taxon>
        <taxon>Comamonadaceae</taxon>
        <taxon>Comamonas</taxon>
    </lineage>
</organism>
<dbReference type="InterPro" id="IPR002347">
    <property type="entry name" value="SDR_fam"/>
</dbReference>
<sequence length="255" mass="26350">MAGDLNDQHALVTGAGQGIGEAIARQLLARGARVTVLGRRAGTLQKLVDEFSGQCRMELADVADESQVKTAFAQAASALGAIDILVNNAGQAQSAPFLKMDAALWQNMLAVNLTGTMLCIQQVLPAMVERGRGRIVNVASTAGLKGYPYVAAYCAAKHGVVGLTRALALELASKGVTVNAVCPGYTETEIVRESIARVVAKTGRTPEQAMAEFVKGNPQGRLVQPQEVADAVLWLCGPGAGAITGQAIAVAGGEV</sequence>
<dbReference type="EC" id="1.1.1.-" evidence="3"/>